<dbReference type="Proteomes" id="UP000823635">
    <property type="component" value="Unassembled WGS sequence"/>
</dbReference>
<evidence type="ECO:0000313" key="4">
    <source>
        <dbReference type="EMBL" id="MBO8428928.1"/>
    </source>
</evidence>
<comment type="similarity">
    <text evidence="1">Belongs to the PhzF family.</text>
</comment>
<gene>
    <name evidence="4" type="ORF">IAC68_03225</name>
</gene>
<keyword evidence="2" id="KW-0413">Isomerase</keyword>
<dbReference type="NCBIfam" id="TIGR00654">
    <property type="entry name" value="PhzF_family"/>
    <property type="match status" value="1"/>
</dbReference>
<proteinExistence type="inferred from homology"/>
<reference evidence="4" key="1">
    <citation type="submission" date="2020-10" db="EMBL/GenBank/DDBJ databases">
        <authorList>
            <person name="Gilroy R."/>
        </authorList>
    </citation>
    <scope>NUCLEOTIDE SEQUENCE</scope>
    <source>
        <strain evidence="4">15467</strain>
    </source>
</reference>
<evidence type="ECO:0000313" key="5">
    <source>
        <dbReference type="Proteomes" id="UP000823635"/>
    </source>
</evidence>
<evidence type="ECO:0000256" key="3">
    <source>
        <dbReference type="PIRSR" id="PIRSR016184-1"/>
    </source>
</evidence>
<dbReference type="EMBL" id="JADINB010000071">
    <property type="protein sequence ID" value="MBO8428928.1"/>
    <property type="molecule type" value="Genomic_DNA"/>
</dbReference>
<dbReference type="GO" id="GO:0005737">
    <property type="term" value="C:cytoplasm"/>
    <property type="evidence" value="ECO:0007669"/>
    <property type="project" value="TreeGrafter"/>
</dbReference>
<dbReference type="GO" id="GO:0016853">
    <property type="term" value="F:isomerase activity"/>
    <property type="evidence" value="ECO:0007669"/>
    <property type="project" value="UniProtKB-KW"/>
</dbReference>
<sequence length="265" mass="29501">MDCLLYNVNAFVAEGCKGSPACVVVLRKEIPDDRMLQIASENGVPETAFILRQDGGYRLRWFTPDMEMDLCGHATLASAHVAFAHLRKNDAENPAFCGNSVCFETREGVIEVRCEGERLYTLNFPVRKGKPAELPKAIYDSLSIKPSEVYLSRDYLLIYDDCKAVEQVEVCDRRLFDTVNLGEGGVIVSAPGYGKYDFVSRFFTPQATILEDPVTGSAHCTLAPYWAERLGSSMMNAVQLSANRGELRCRIEGDRVYITGRAEES</sequence>
<name>A0A9D9DK29_9BACT</name>
<feature type="active site" evidence="3">
    <location>
        <position position="46"/>
    </location>
</feature>
<dbReference type="PANTHER" id="PTHR13774:SF17">
    <property type="entry name" value="PHENAZINE BIOSYNTHESIS-LIKE DOMAIN-CONTAINING PROTEIN"/>
    <property type="match status" value="1"/>
</dbReference>
<dbReference type="SUPFAM" id="SSF54506">
    <property type="entry name" value="Diaminopimelate epimerase-like"/>
    <property type="match status" value="1"/>
</dbReference>
<dbReference type="PIRSF" id="PIRSF016184">
    <property type="entry name" value="PhzC_PhzF"/>
    <property type="match status" value="1"/>
</dbReference>
<evidence type="ECO:0000256" key="2">
    <source>
        <dbReference type="ARBA" id="ARBA00023235"/>
    </source>
</evidence>
<protein>
    <submittedName>
        <fullName evidence="4">PhzF family phenazine biosynthesis protein</fullName>
    </submittedName>
</protein>
<dbReference type="Gene3D" id="3.10.310.10">
    <property type="entry name" value="Diaminopimelate Epimerase, Chain A, domain 1"/>
    <property type="match status" value="2"/>
</dbReference>
<dbReference type="PANTHER" id="PTHR13774">
    <property type="entry name" value="PHENAZINE BIOSYNTHESIS PROTEIN"/>
    <property type="match status" value="1"/>
</dbReference>
<accession>A0A9D9DK29</accession>
<evidence type="ECO:0000256" key="1">
    <source>
        <dbReference type="ARBA" id="ARBA00008270"/>
    </source>
</evidence>
<dbReference type="Pfam" id="PF02567">
    <property type="entry name" value="PhzC-PhzF"/>
    <property type="match status" value="1"/>
</dbReference>
<comment type="caution">
    <text evidence="4">The sequence shown here is derived from an EMBL/GenBank/DDBJ whole genome shotgun (WGS) entry which is preliminary data.</text>
</comment>
<reference evidence="4" key="2">
    <citation type="journal article" date="2021" name="PeerJ">
        <title>Extensive microbial diversity within the chicken gut microbiome revealed by metagenomics and culture.</title>
        <authorList>
            <person name="Gilroy R."/>
            <person name="Ravi A."/>
            <person name="Getino M."/>
            <person name="Pursley I."/>
            <person name="Horton D.L."/>
            <person name="Alikhan N.F."/>
            <person name="Baker D."/>
            <person name="Gharbi K."/>
            <person name="Hall N."/>
            <person name="Watson M."/>
            <person name="Adriaenssens E.M."/>
            <person name="Foster-Nyarko E."/>
            <person name="Jarju S."/>
            <person name="Secka A."/>
            <person name="Antonio M."/>
            <person name="Oren A."/>
            <person name="Chaudhuri R.R."/>
            <person name="La Ragione R."/>
            <person name="Hildebrand F."/>
            <person name="Pallen M.J."/>
        </authorList>
    </citation>
    <scope>NUCLEOTIDE SEQUENCE</scope>
    <source>
        <strain evidence="4">15467</strain>
    </source>
</reference>
<dbReference type="AlphaFoldDB" id="A0A9D9DK29"/>
<organism evidence="4 5">
    <name type="scientific">Candidatus Egerieousia excrementavium</name>
    <dbReference type="NCBI Taxonomy" id="2840778"/>
    <lineage>
        <taxon>Bacteria</taxon>
        <taxon>Pseudomonadati</taxon>
        <taxon>Bacteroidota</taxon>
        <taxon>Bacteroidia</taxon>
        <taxon>Bacteroidales</taxon>
        <taxon>Candidatus Egerieousia</taxon>
    </lineage>
</organism>
<dbReference type="InterPro" id="IPR003719">
    <property type="entry name" value="Phenazine_PhzF-like"/>
</dbReference>